<accession>A0A5J5HUE1</accession>
<evidence type="ECO:0000259" key="3">
    <source>
        <dbReference type="Pfam" id="PF14504"/>
    </source>
</evidence>
<dbReference type="EMBL" id="VYKL01000015">
    <property type="protein sequence ID" value="KAA9025995.1"/>
    <property type="molecule type" value="Genomic_DNA"/>
</dbReference>
<dbReference type="InterPro" id="IPR014044">
    <property type="entry name" value="CAP_dom"/>
</dbReference>
<keyword evidence="1" id="KW-0812">Transmembrane</keyword>
<dbReference type="PANTHER" id="PTHR31157:SF26">
    <property type="entry name" value="SCP-LIKE EXTRACELLULAR PROTEIN"/>
    <property type="match status" value="1"/>
</dbReference>
<evidence type="ECO:0008006" key="6">
    <source>
        <dbReference type="Google" id="ProtNLM"/>
    </source>
</evidence>
<dbReference type="InterPro" id="IPR035940">
    <property type="entry name" value="CAP_sf"/>
</dbReference>
<dbReference type="Proteomes" id="UP000326671">
    <property type="component" value="Unassembled WGS sequence"/>
</dbReference>
<comment type="caution">
    <text evidence="4">The sequence shown here is derived from an EMBL/GenBank/DDBJ whole genome shotgun (WGS) entry which is preliminary data.</text>
</comment>
<protein>
    <recommendedName>
        <fullName evidence="6">CAP-associated domain-containing protein</fullName>
    </recommendedName>
</protein>
<dbReference type="Gene3D" id="3.40.33.10">
    <property type="entry name" value="CAP"/>
    <property type="match status" value="1"/>
</dbReference>
<feature type="domain" description="CAP-associated" evidence="3">
    <location>
        <begin position="77"/>
        <end position="216"/>
    </location>
</feature>
<dbReference type="CDD" id="cd05379">
    <property type="entry name" value="CAP_bacterial"/>
    <property type="match status" value="1"/>
</dbReference>
<organism evidence="4 5">
    <name type="scientific">Niallia endozanthoxylica</name>
    <dbReference type="NCBI Taxonomy" id="2036016"/>
    <lineage>
        <taxon>Bacteria</taxon>
        <taxon>Bacillati</taxon>
        <taxon>Bacillota</taxon>
        <taxon>Bacilli</taxon>
        <taxon>Bacillales</taxon>
        <taxon>Bacillaceae</taxon>
        <taxon>Niallia</taxon>
    </lineage>
</organism>
<gene>
    <name evidence="4" type="ORF">F4V44_08930</name>
</gene>
<feature type="domain" description="SCP" evidence="2">
    <location>
        <begin position="247"/>
        <end position="355"/>
    </location>
</feature>
<reference evidence="4 5" key="1">
    <citation type="submission" date="2019-09" db="EMBL/GenBank/DDBJ databases">
        <title>Whole genome sequences of isolates from the Mars Exploration Rovers.</title>
        <authorList>
            <person name="Seuylemezian A."/>
            <person name="Vaishampayan P."/>
        </authorList>
    </citation>
    <scope>NUCLEOTIDE SEQUENCE [LARGE SCALE GENOMIC DNA]</scope>
    <source>
        <strain evidence="4 5">MER_TA_151</strain>
    </source>
</reference>
<evidence type="ECO:0000259" key="2">
    <source>
        <dbReference type="Pfam" id="PF00188"/>
    </source>
</evidence>
<keyword evidence="5" id="KW-1185">Reference proteome</keyword>
<keyword evidence="1" id="KW-0472">Membrane</keyword>
<dbReference type="SUPFAM" id="SSF55797">
    <property type="entry name" value="PR-1-like"/>
    <property type="match status" value="1"/>
</dbReference>
<dbReference type="InterPro" id="IPR029410">
    <property type="entry name" value="CAP_assoc"/>
</dbReference>
<proteinExistence type="predicted"/>
<dbReference type="Pfam" id="PF14504">
    <property type="entry name" value="CAP_assoc_N"/>
    <property type="match status" value="1"/>
</dbReference>
<dbReference type="AlphaFoldDB" id="A0A5J5HUE1"/>
<keyword evidence="1" id="KW-1133">Transmembrane helix</keyword>
<evidence type="ECO:0000256" key="1">
    <source>
        <dbReference type="SAM" id="Phobius"/>
    </source>
</evidence>
<dbReference type="RefSeq" id="WP_150439645.1">
    <property type="nucleotide sequence ID" value="NZ_VYKL01000015.1"/>
</dbReference>
<sequence>MKAATVKGGRSLKIIIRVIAIILIFTAVGFFLNIREGNEDGLINQDRTPSDTVQSIEEASSENKNEAVQTEGVFNLIGKTVEELKAEFGKPSRIDLTAYDYKWWIYNSDAGKYVQVGVKDDRVVTIFAIGNDVNIRPFYIGEPVSEIYANYFIESIVSLDYKGSSYYYELSEEDINSRPLIRLGNIFVQLYIDKFSGKLSSVRLMDVPTLIQLHPFELANKELQAAQRKRNVDQEKLDIGNAKQLFELVNIVRMRYDLKPLLWDERAADIAYKNSMNMYEMDKGSLQPNDLEELSIRLKAFKLNVEMAEEIAAADYLDAPAIVEGWMNSKSKREKLLDKNFSHTGIGVYNEYYTQSLLQIPK</sequence>
<dbReference type="PANTHER" id="PTHR31157">
    <property type="entry name" value="SCP DOMAIN-CONTAINING PROTEIN"/>
    <property type="match status" value="1"/>
</dbReference>
<name>A0A5J5HUE1_9BACI</name>
<evidence type="ECO:0000313" key="5">
    <source>
        <dbReference type="Proteomes" id="UP000326671"/>
    </source>
</evidence>
<dbReference type="OrthoDB" id="9783944at2"/>
<feature type="transmembrane region" description="Helical" evidence="1">
    <location>
        <begin position="12"/>
        <end position="32"/>
    </location>
</feature>
<dbReference type="Pfam" id="PF00188">
    <property type="entry name" value="CAP"/>
    <property type="match status" value="1"/>
</dbReference>
<evidence type="ECO:0000313" key="4">
    <source>
        <dbReference type="EMBL" id="KAA9025995.1"/>
    </source>
</evidence>